<organism evidence="1 2">
    <name type="scientific">Pristionchus fissidentatus</name>
    <dbReference type="NCBI Taxonomy" id="1538716"/>
    <lineage>
        <taxon>Eukaryota</taxon>
        <taxon>Metazoa</taxon>
        <taxon>Ecdysozoa</taxon>
        <taxon>Nematoda</taxon>
        <taxon>Chromadorea</taxon>
        <taxon>Rhabditida</taxon>
        <taxon>Rhabditina</taxon>
        <taxon>Diplogasteromorpha</taxon>
        <taxon>Diplogasteroidea</taxon>
        <taxon>Neodiplogasteridae</taxon>
        <taxon>Pristionchus</taxon>
    </lineage>
</organism>
<dbReference type="EMBL" id="BTSY01000003">
    <property type="protein sequence ID" value="GMT20415.1"/>
    <property type="molecule type" value="Genomic_DNA"/>
</dbReference>
<accession>A0AAV5VR01</accession>
<feature type="non-terminal residue" evidence="1">
    <location>
        <position position="1"/>
    </location>
</feature>
<dbReference type="AlphaFoldDB" id="A0AAV5VR01"/>
<proteinExistence type="predicted"/>
<reference evidence="1" key="1">
    <citation type="submission" date="2023-10" db="EMBL/GenBank/DDBJ databases">
        <title>Genome assembly of Pristionchus species.</title>
        <authorList>
            <person name="Yoshida K."/>
            <person name="Sommer R.J."/>
        </authorList>
    </citation>
    <scope>NUCLEOTIDE SEQUENCE</scope>
    <source>
        <strain evidence="1">RS5133</strain>
    </source>
</reference>
<sequence length="202" mass="22655">LIESTRKSRSTKVPVPPCVDARVQCSILLLIKFVSADPLRIKCDALLYRSVYHEHTCYFSIDEKIDITSAKTRCSEVLNGAKISTSAQAFIWNSMFLNRSRFHSTSMSSDKKAVLCSYVSPFKCKDGDQSSVPGKCIVRAQGKMNYKDNGIGAEMLLPRLDGAELGKASPRADFSRIIYEMFPPFIAKFSCSNRSINLMFRK</sequence>
<comment type="caution">
    <text evidence="1">The sequence shown here is derived from an EMBL/GenBank/DDBJ whole genome shotgun (WGS) entry which is preliminary data.</text>
</comment>
<dbReference type="PANTHER" id="PTHR45581:SF3">
    <property type="entry name" value="METHYLTRANSFERASE DOMAIN-CONTAINING PROTEIN"/>
    <property type="match status" value="1"/>
</dbReference>
<evidence type="ECO:0000313" key="1">
    <source>
        <dbReference type="EMBL" id="GMT20415.1"/>
    </source>
</evidence>
<dbReference type="PANTHER" id="PTHR45581">
    <property type="entry name" value="PROTEIN CBG10435"/>
    <property type="match status" value="1"/>
</dbReference>
<dbReference type="Proteomes" id="UP001432322">
    <property type="component" value="Unassembled WGS sequence"/>
</dbReference>
<feature type="non-terminal residue" evidence="1">
    <location>
        <position position="202"/>
    </location>
</feature>
<evidence type="ECO:0000313" key="2">
    <source>
        <dbReference type="Proteomes" id="UP001432322"/>
    </source>
</evidence>
<protein>
    <submittedName>
        <fullName evidence="1">Uncharacterized protein</fullName>
    </submittedName>
</protein>
<gene>
    <name evidence="1" type="ORF">PFISCL1PPCAC_11712</name>
</gene>
<name>A0AAV5VR01_9BILA</name>
<keyword evidence="2" id="KW-1185">Reference proteome</keyword>